<proteinExistence type="predicted"/>
<organism evidence="2 3">
    <name type="scientific">Sulfurimonas crateris</name>
    <dbReference type="NCBI Taxonomy" id="2574727"/>
    <lineage>
        <taxon>Bacteria</taxon>
        <taxon>Pseudomonadati</taxon>
        <taxon>Campylobacterota</taxon>
        <taxon>Epsilonproteobacteria</taxon>
        <taxon>Campylobacterales</taxon>
        <taxon>Sulfurimonadaceae</taxon>
        <taxon>Sulfurimonas</taxon>
    </lineage>
</organism>
<dbReference type="AlphaFoldDB" id="A0A4U2Z6U1"/>
<dbReference type="Proteomes" id="UP000309561">
    <property type="component" value="Unassembled WGS sequence"/>
</dbReference>
<evidence type="ECO:0008006" key="4">
    <source>
        <dbReference type="Google" id="ProtNLM"/>
    </source>
</evidence>
<protein>
    <recommendedName>
        <fullName evidence="4">Transformation system protein</fullName>
    </recommendedName>
</protein>
<dbReference type="EMBL" id="SZPX01000004">
    <property type="protein sequence ID" value="TKI69694.1"/>
    <property type="molecule type" value="Genomic_DNA"/>
</dbReference>
<evidence type="ECO:0000313" key="3">
    <source>
        <dbReference type="Proteomes" id="UP000309561"/>
    </source>
</evidence>
<accession>A0A4U2Z6U1</accession>
<dbReference type="SUPFAM" id="SSF48452">
    <property type="entry name" value="TPR-like"/>
    <property type="match status" value="1"/>
</dbReference>
<keyword evidence="1" id="KW-0472">Membrane</keyword>
<gene>
    <name evidence="2" type="ORF">FCU45_06450</name>
</gene>
<sequence length="286" mass="33046">MLNVDELESKHKKYKLKSYTPYFAIFLGVSAAILSISFFLLYDFNSKKETKKELIAQKIQNYNEEKKADIVIENKNELLEQNTSTAIMSEDEKEEEPMALEREKKVQLSPSLNFIKRIESETPVYKKEHSVKTAAVETKVEKPIEKSIENKKEEVSLPVVEEVKESIALVQKPTANTSTIDITRRDVEEDIKHVIKRFNVNHNPALSLFVAVKYYQLENYEQAYNYALATNELNNNIEASWIIFSKSLVKLGKKEMAIETLKKYIKHSDSSQARQLLDEILSGKFK</sequence>
<evidence type="ECO:0000256" key="1">
    <source>
        <dbReference type="SAM" id="Phobius"/>
    </source>
</evidence>
<dbReference type="RefSeq" id="WP_137013491.1">
    <property type="nucleotide sequence ID" value="NZ_SZPX01000004.1"/>
</dbReference>
<keyword evidence="1" id="KW-1133">Transmembrane helix</keyword>
<evidence type="ECO:0000313" key="2">
    <source>
        <dbReference type="EMBL" id="TKI69694.1"/>
    </source>
</evidence>
<reference evidence="2 3" key="1">
    <citation type="submission" date="2019-04" db="EMBL/GenBank/DDBJ databases">
        <title>Sulfurimonas crateris sp. nov. a facultative anaerobic sulfur-oxidizing chemolithautotrophic bacterium isolated from a terrestrial mud vulcano.</title>
        <authorList>
            <person name="Ratnikova N.M."/>
            <person name="Slobodkin A.I."/>
            <person name="Merkel A.Y."/>
            <person name="Novikov A."/>
            <person name="Bonch-Osmolovskaya E.A."/>
            <person name="Slobodkina G.B."/>
        </authorList>
    </citation>
    <scope>NUCLEOTIDE SEQUENCE [LARGE SCALE GENOMIC DNA]</scope>
    <source>
        <strain evidence="2 3">SN118</strain>
    </source>
</reference>
<comment type="caution">
    <text evidence="2">The sequence shown here is derived from an EMBL/GenBank/DDBJ whole genome shotgun (WGS) entry which is preliminary data.</text>
</comment>
<dbReference type="OrthoDB" id="5334424at2"/>
<dbReference type="InterPro" id="IPR011990">
    <property type="entry name" value="TPR-like_helical_dom_sf"/>
</dbReference>
<keyword evidence="3" id="KW-1185">Reference proteome</keyword>
<feature type="transmembrane region" description="Helical" evidence="1">
    <location>
        <begin position="20"/>
        <end position="42"/>
    </location>
</feature>
<dbReference type="Gene3D" id="1.25.40.10">
    <property type="entry name" value="Tetratricopeptide repeat domain"/>
    <property type="match status" value="1"/>
</dbReference>
<name>A0A4U2Z6U1_9BACT</name>
<keyword evidence="1" id="KW-0812">Transmembrane</keyword>